<feature type="binding site" evidence="1">
    <location>
        <position position="96"/>
    </location>
    <ligand>
        <name>Mg(2+)</name>
        <dbReference type="ChEBI" id="CHEBI:18420"/>
        <label>2</label>
    </ligand>
</feature>
<evidence type="ECO:0000313" key="3">
    <source>
        <dbReference type="EMBL" id="RJN33147.1"/>
    </source>
</evidence>
<feature type="binding site" evidence="1">
    <location>
        <position position="254"/>
    </location>
    <ligand>
        <name>Mg(2+)</name>
        <dbReference type="ChEBI" id="CHEBI:18420"/>
        <label>5</label>
    </ligand>
</feature>
<dbReference type="Gene3D" id="3.30.1330.10">
    <property type="entry name" value="PurM-like, N-terminal domain"/>
    <property type="match status" value="1"/>
</dbReference>
<feature type="binding site" evidence="1">
    <location>
        <position position="147"/>
    </location>
    <ligand>
        <name>Mg(2+)</name>
        <dbReference type="ChEBI" id="CHEBI:18420"/>
        <label>1</label>
    </ligand>
</feature>
<proteinExistence type="inferred from homology"/>
<dbReference type="InterPro" id="IPR016188">
    <property type="entry name" value="PurM-like_N"/>
</dbReference>
<feature type="binding site" evidence="1">
    <location>
        <position position="60"/>
    </location>
    <ligand>
        <name>Mg(2+)</name>
        <dbReference type="ChEBI" id="CHEBI:18420"/>
        <label>2</label>
    </ligand>
</feature>
<feature type="binding site" evidence="1">
    <location>
        <position position="126"/>
    </location>
    <ligand>
        <name>ATP</name>
        <dbReference type="ChEBI" id="CHEBI:30616"/>
    </ligand>
</feature>
<feature type="binding site" evidence="1">
    <location>
        <position position="96"/>
    </location>
    <ligand>
        <name>Mg(2+)</name>
        <dbReference type="ChEBI" id="CHEBI:18420"/>
        <label>3</label>
    </ligand>
</feature>
<keyword evidence="1" id="KW-0479">Metal-binding</keyword>
<dbReference type="InterPro" id="IPR036921">
    <property type="entry name" value="PurM-like_N_sf"/>
</dbReference>
<dbReference type="Pfam" id="PF00586">
    <property type="entry name" value="AIRS"/>
    <property type="match status" value="1"/>
</dbReference>
<comment type="similarity">
    <text evidence="1">Belongs to the thiamine-monophosphate kinase family.</text>
</comment>
<comment type="miscellaneous">
    <text evidence="1">Reaction mechanism of ThiL seems to utilize a direct, inline transfer of the gamma-phosphate of ATP to TMP rather than a phosphorylated enzyme intermediate.</text>
</comment>
<dbReference type="HAMAP" id="MF_02128">
    <property type="entry name" value="TMP_kinase"/>
    <property type="match status" value="1"/>
</dbReference>
<dbReference type="SUPFAM" id="SSF55326">
    <property type="entry name" value="PurM N-terminal domain-like"/>
    <property type="match status" value="1"/>
</dbReference>
<dbReference type="Proteomes" id="UP000266615">
    <property type="component" value="Unassembled WGS sequence"/>
</dbReference>
<feature type="binding site" evidence="1">
    <location>
        <position position="253"/>
    </location>
    <ligand>
        <name>ATP</name>
        <dbReference type="ChEBI" id="CHEBI:30616"/>
    </ligand>
</feature>
<feature type="binding site" evidence="1">
    <location>
        <position position="60"/>
    </location>
    <ligand>
        <name>Mg(2+)</name>
        <dbReference type="ChEBI" id="CHEBI:18420"/>
        <label>1</label>
    </ligand>
</feature>
<dbReference type="PANTHER" id="PTHR30270">
    <property type="entry name" value="THIAMINE-MONOPHOSPHATE KINASE"/>
    <property type="match status" value="1"/>
</dbReference>
<protein>
    <recommendedName>
        <fullName evidence="1">Thiamine-monophosphate kinase</fullName>
        <shortName evidence="1">TMP kinase</shortName>
        <shortName evidence="1">Thiamine-phosphate kinase</shortName>
        <ecNumber evidence="1">2.7.4.16</ecNumber>
    </recommendedName>
</protein>
<evidence type="ECO:0000313" key="4">
    <source>
        <dbReference type="Proteomes" id="UP000266615"/>
    </source>
</evidence>
<keyword evidence="1" id="KW-0547">Nucleotide-binding</keyword>
<keyword evidence="1 3" id="KW-0808">Transferase</keyword>
<keyword evidence="1" id="KW-0784">Thiamine biosynthesis</keyword>
<dbReference type="Gene3D" id="3.90.650.10">
    <property type="entry name" value="PurM-like C-terminal domain"/>
    <property type="match status" value="1"/>
</dbReference>
<dbReference type="GO" id="GO:0009229">
    <property type="term" value="P:thiamine diphosphate biosynthetic process"/>
    <property type="evidence" value="ECO:0007669"/>
    <property type="project" value="UniProtKB-UniRule"/>
</dbReference>
<evidence type="ECO:0000256" key="1">
    <source>
        <dbReference type="HAMAP-Rule" id="MF_02128"/>
    </source>
</evidence>
<feature type="binding site" evidence="1">
    <location>
        <position position="96"/>
    </location>
    <ligand>
        <name>Mg(2+)</name>
        <dbReference type="ChEBI" id="CHEBI:18420"/>
        <label>4</label>
    </ligand>
</feature>
<dbReference type="PANTHER" id="PTHR30270:SF0">
    <property type="entry name" value="THIAMINE-MONOPHOSPHATE KINASE"/>
    <property type="match status" value="1"/>
</dbReference>
<comment type="catalytic activity">
    <reaction evidence="1">
        <text>thiamine phosphate + ATP = thiamine diphosphate + ADP</text>
        <dbReference type="Rhea" id="RHEA:15913"/>
        <dbReference type="ChEBI" id="CHEBI:30616"/>
        <dbReference type="ChEBI" id="CHEBI:37575"/>
        <dbReference type="ChEBI" id="CHEBI:58937"/>
        <dbReference type="ChEBI" id="CHEBI:456216"/>
        <dbReference type="EC" id="2.7.4.16"/>
    </reaction>
</comment>
<comment type="function">
    <text evidence="1">Catalyzes the ATP-dependent phosphorylation of thiamine-monophosphate (TMP) to form thiamine-pyrophosphate (TPP), the active form of vitamin B1.</text>
</comment>
<dbReference type="AlphaFoldDB" id="A0A3A4FDF5"/>
<feature type="binding site" evidence="1">
    <location>
        <position position="67"/>
    </location>
    <ligand>
        <name>substrate</name>
    </ligand>
</feature>
<keyword evidence="4" id="KW-1185">Reference proteome</keyword>
<comment type="pathway">
    <text evidence="1">Cofactor biosynthesis; thiamine diphosphate biosynthesis; thiamine diphosphate from thiamine phosphate: step 1/1.</text>
</comment>
<dbReference type="GO" id="GO:0009228">
    <property type="term" value="P:thiamine biosynthetic process"/>
    <property type="evidence" value="ECO:0007669"/>
    <property type="project" value="UniProtKB-KW"/>
</dbReference>
<sequence>MTFMTVDSRTVSQAGEDAMVAAICQIIDPHNAEHAGLLLGPGDDAAVLSCTSGQPVLTTDTLSADQDYRRTWWEGRPMEEWPRDLGTKAAAQNLSDLNAMGATPIALLVSLTLPPEFTVQWVQDFYAGVVRACSQPGAMGCAVAGGDLGSGADMSVTITAVGEPHQPGRLLRRSGARPGDILGVCGRLGYAAAGLALLEQAVASADRGAGLEVQGAAAGLLAECLEAQKRPQPPLTAGAAALRAGATAGMDLSDGLLRDAGRLARASEVKITLDEAALNAEARSLEPVAQHCEGAPYSAASDWVVSGGEDFGLLATFPSPAELPEGFRIIGHVAETAPGESAGAVLPGWTGAPGWDSMRG</sequence>
<name>A0A3A4FDF5_9MICC</name>
<dbReference type="GO" id="GO:0009030">
    <property type="term" value="F:thiamine-phosphate kinase activity"/>
    <property type="evidence" value="ECO:0007669"/>
    <property type="project" value="UniProtKB-UniRule"/>
</dbReference>
<feature type="binding site" evidence="1">
    <location>
        <position position="59"/>
    </location>
    <ligand>
        <name>Mg(2+)</name>
        <dbReference type="ChEBI" id="CHEBI:18420"/>
        <label>1</label>
    </ligand>
</feature>
<reference evidence="3 4" key="1">
    <citation type="submission" date="2018-09" db="EMBL/GenBank/DDBJ databases">
        <title>Nesterenkonia natronophila sp. nov., an alkaliphilic actinobacteriume isolated from a soda lake, and emended description of the genus Nesterenkonia.</title>
        <authorList>
            <person name="Menes R.J."/>
            <person name="Iriarte A."/>
        </authorList>
    </citation>
    <scope>NUCLEOTIDE SEQUENCE [LARGE SCALE GENOMIC DNA]</scope>
    <source>
        <strain evidence="3 4">M8</strain>
    </source>
</reference>
<dbReference type="NCBIfam" id="TIGR01379">
    <property type="entry name" value="thiL"/>
    <property type="match status" value="1"/>
</dbReference>
<keyword evidence="1" id="KW-0460">Magnesium</keyword>
<feature type="binding site" evidence="1">
    <location>
        <position position="44"/>
    </location>
    <ligand>
        <name>Mg(2+)</name>
        <dbReference type="ChEBI" id="CHEBI:18420"/>
        <label>3</label>
    </ligand>
</feature>
<dbReference type="GO" id="GO:0000287">
    <property type="term" value="F:magnesium ion binding"/>
    <property type="evidence" value="ECO:0007669"/>
    <property type="project" value="UniProtKB-UniRule"/>
</dbReference>
<feature type="binding site" evidence="1">
    <location>
        <position position="173"/>
    </location>
    <ligand>
        <name>ATP</name>
        <dbReference type="ChEBI" id="CHEBI:30616"/>
    </ligand>
</feature>
<keyword evidence="1 3" id="KW-0418">Kinase</keyword>
<accession>A0A3A4FDF5</accession>
<feature type="binding site" evidence="1">
    <location>
        <position position="251"/>
    </location>
    <ligand>
        <name>Mg(2+)</name>
        <dbReference type="ChEBI" id="CHEBI:18420"/>
        <label>3</label>
    </ligand>
</feature>
<feature type="binding site" evidence="1">
    <location>
        <position position="44"/>
    </location>
    <ligand>
        <name>Mg(2+)</name>
        <dbReference type="ChEBI" id="CHEBI:18420"/>
        <label>4</label>
    </ligand>
</feature>
<dbReference type="PIRSF" id="PIRSF005303">
    <property type="entry name" value="Thiam_monoph_kin"/>
    <property type="match status" value="1"/>
</dbReference>
<feature type="binding site" evidence="1">
    <location>
        <position position="355"/>
    </location>
    <ligand>
        <name>substrate</name>
    </ligand>
</feature>
<dbReference type="CDD" id="cd02194">
    <property type="entry name" value="ThiL"/>
    <property type="match status" value="1"/>
</dbReference>
<feature type="domain" description="PurM-like N-terminal" evidence="2">
    <location>
        <begin position="42"/>
        <end position="162"/>
    </location>
</feature>
<gene>
    <name evidence="1 3" type="primary">thiL</name>
    <name evidence="3" type="ORF">D3250_05035</name>
</gene>
<dbReference type="UniPathway" id="UPA00060">
    <property type="reaction ID" value="UER00142"/>
</dbReference>
<evidence type="ECO:0000259" key="2">
    <source>
        <dbReference type="Pfam" id="PF00586"/>
    </source>
</evidence>
<organism evidence="3 4">
    <name type="scientific">Nesterenkonia natronophila</name>
    <dbReference type="NCBI Taxonomy" id="2174932"/>
    <lineage>
        <taxon>Bacteria</taxon>
        <taxon>Bacillati</taxon>
        <taxon>Actinomycetota</taxon>
        <taxon>Actinomycetes</taxon>
        <taxon>Micrococcales</taxon>
        <taxon>Micrococcaceae</taxon>
        <taxon>Nesterenkonia</taxon>
    </lineage>
</organism>
<dbReference type="SUPFAM" id="SSF56042">
    <property type="entry name" value="PurM C-terminal domain-like"/>
    <property type="match status" value="1"/>
</dbReference>
<dbReference type="GO" id="GO:0005524">
    <property type="term" value="F:ATP binding"/>
    <property type="evidence" value="ECO:0007669"/>
    <property type="project" value="UniProtKB-UniRule"/>
</dbReference>
<dbReference type="EMBL" id="QYZP01000001">
    <property type="protein sequence ID" value="RJN33147.1"/>
    <property type="molecule type" value="Genomic_DNA"/>
</dbReference>
<dbReference type="EC" id="2.7.4.16" evidence="1"/>
<comment type="caution">
    <text evidence="3">The sequence shown here is derived from an EMBL/GenBank/DDBJ whole genome shotgun (WGS) entry which is preliminary data.</text>
</comment>
<feature type="binding site" evidence="1">
    <location>
        <begin position="146"/>
        <end position="147"/>
    </location>
    <ligand>
        <name>ATP</name>
        <dbReference type="ChEBI" id="CHEBI:30616"/>
    </ligand>
</feature>
<keyword evidence="1" id="KW-0067">ATP-binding</keyword>
<dbReference type="InterPro" id="IPR006283">
    <property type="entry name" value="ThiL-like"/>
</dbReference>
<dbReference type="InterPro" id="IPR036676">
    <property type="entry name" value="PurM-like_C_sf"/>
</dbReference>
<feature type="binding site" evidence="1">
    <location>
        <position position="309"/>
    </location>
    <ligand>
        <name>substrate</name>
    </ligand>
</feature>
<feature type="binding site" evidence="1">
    <location>
        <position position="58"/>
    </location>
    <ligand>
        <name>Mg(2+)</name>
        <dbReference type="ChEBI" id="CHEBI:18420"/>
        <label>4</label>
    </ligand>
</feature>